<evidence type="ECO:0000313" key="2">
    <source>
        <dbReference type="EMBL" id="GCE00507.1"/>
    </source>
</evidence>
<name>A0A401Z0Z8_9ACTN</name>
<organism evidence="2 3">
    <name type="scientific">Embleya hyalina</name>
    <dbReference type="NCBI Taxonomy" id="516124"/>
    <lineage>
        <taxon>Bacteria</taxon>
        <taxon>Bacillati</taxon>
        <taxon>Actinomycetota</taxon>
        <taxon>Actinomycetes</taxon>
        <taxon>Kitasatosporales</taxon>
        <taxon>Streptomycetaceae</taxon>
        <taxon>Embleya</taxon>
    </lineage>
</organism>
<evidence type="ECO:0000256" key="1">
    <source>
        <dbReference type="SAM" id="MobiDB-lite"/>
    </source>
</evidence>
<protein>
    <recommendedName>
        <fullName evidence="4">Uridine kinase</fullName>
    </recommendedName>
</protein>
<comment type="caution">
    <text evidence="2">The sequence shown here is derived from an EMBL/GenBank/DDBJ whole genome shotgun (WGS) entry which is preliminary data.</text>
</comment>
<dbReference type="SUPFAM" id="SSF52540">
    <property type="entry name" value="P-loop containing nucleoside triphosphate hydrolases"/>
    <property type="match status" value="1"/>
</dbReference>
<accession>A0A401Z0Z8</accession>
<feature type="region of interest" description="Disordered" evidence="1">
    <location>
        <begin position="191"/>
        <end position="221"/>
    </location>
</feature>
<gene>
    <name evidence="2" type="ORF">EHYA_08233</name>
</gene>
<dbReference type="AlphaFoldDB" id="A0A401Z0Z8"/>
<dbReference type="RefSeq" id="WP_246127212.1">
    <property type="nucleotide sequence ID" value="NZ_BIFH01000040.1"/>
</dbReference>
<evidence type="ECO:0000313" key="3">
    <source>
        <dbReference type="Proteomes" id="UP000286931"/>
    </source>
</evidence>
<dbReference type="InterPro" id="IPR027417">
    <property type="entry name" value="P-loop_NTPase"/>
</dbReference>
<proteinExistence type="predicted"/>
<dbReference type="Gene3D" id="3.40.50.300">
    <property type="entry name" value="P-loop containing nucleotide triphosphate hydrolases"/>
    <property type="match status" value="1"/>
</dbReference>
<reference evidence="2 3" key="1">
    <citation type="submission" date="2018-12" db="EMBL/GenBank/DDBJ databases">
        <title>Draft genome sequence of Embleya hyalina NBRC 13850T.</title>
        <authorList>
            <person name="Komaki H."/>
            <person name="Hosoyama A."/>
            <person name="Kimura A."/>
            <person name="Ichikawa N."/>
            <person name="Tamura T."/>
        </authorList>
    </citation>
    <scope>NUCLEOTIDE SEQUENCE [LARGE SCALE GENOMIC DNA]</scope>
    <source>
        <strain evidence="2 3">NBRC 13850</strain>
    </source>
</reference>
<dbReference type="Proteomes" id="UP000286931">
    <property type="component" value="Unassembled WGS sequence"/>
</dbReference>
<keyword evidence="3" id="KW-1185">Reference proteome</keyword>
<dbReference type="EMBL" id="BIFH01000040">
    <property type="protein sequence ID" value="GCE00507.1"/>
    <property type="molecule type" value="Genomic_DNA"/>
</dbReference>
<evidence type="ECO:0008006" key="4">
    <source>
        <dbReference type="Google" id="ProtNLM"/>
    </source>
</evidence>
<sequence length="221" mass="23503">MPPDRPERPERLDPRRCATAARLAACVGVLPPSVGGTRLIVVDGIGGSGKTTFADALAAHLPGAPVVRLDDFARPGDFFGWSPRLREQLLAPLARHETARCDIYDWPAYRIAGYREIPAAPVVILEGVGAARRELGTVTALRVLVDVPAEVAAARTLERDGPGLAWFWRLWRTAEAAHLAADRPWDRPHVRVDGTSGRLSSAGPVPPGSPLPRAGAVAGSG</sequence>